<organism evidence="2">
    <name type="scientific">Caenorhabditis brenneri</name>
    <name type="common">Nematode worm</name>
    <dbReference type="NCBI Taxonomy" id="135651"/>
    <lineage>
        <taxon>Eukaryota</taxon>
        <taxon>Metazoa</taxon>
        <taxon>Ecdysozoa</taxon>
        <taxon>Nematoda</taxon>
        <taxon>Chromadorea</taxon>
        <taxon>Rhabditida</taxon>
        <taxon>Rhabditina</taxon>
        <taxon>Rhabditomorpha</taxon>
        <taxon>Rhabditoidea</taxon>
        <taxon>Rhabditidae</taxon>
        <taxon>Peloderinae</taxon>
        <taxon>Caenorhabditis</taxon>
    </lineage>
</organism>
<keyword evidence="2" id="KW-1185">Reference proteome</keyword>
<reference evidence="2" key="1">
    <citation type="submission" date="2011-07" db="EMBL/GenBank/DDBJ databases">
        <authorList>
            <consortium name="Caenorhabditis brenneri Sequencing and Analysis Consortium"/>
            <person name="Wilson R.K."/>
        </authorList>
    </citation>
    <scope>NUCLEOTIDE SEQUENCE [LARGE SCALE GENOMIC DNA]</scope>
    <source>
        <strain evidence="2">PB2801</strain>
    </source>
</reference>
<evidence type="ECO:0000313" key="1">
    <source>
        <dbReference type="EMBL" id="EGT39352.1"/>
    </source>
</evidence>
<protein>
    <submittedName>
        <fullName evidence="1">Uncharacterized protein</fullName>
    </submittedName>
</protein>
<name>G0NX10_CAEBE</name>
<proteinExistence type="predicted"/>
<dbReference type="Proteomes" id="UP000008068">
    <property type="component" value="Unassembled WGS sequence"/>
</dbReference>
<dbReference type="EMBL" id="GL379968">
    <property type="protein sequence ID" value="EGT39352.1"/>
    <property type="molecule type" value="Genomic_DNA"/>
</dbReference>
<sequence length="105" mass="12590">MKDKVSDTIKIYRWIIRHKWEVTSPTPVDVLLDGWNKYKNKYVDLKLLKNEGSLIELTDPERLITFFRSRDGTFERRATLQLHQGIYEPLVIQLDDDDDEDNFNY</sequence>
<dbReference type="InParanoid" id="G0NX10"/>
<gene>
    <name evidence="1" type="ORF">CAEBREN_25545</name>
</gene>
<dbReference type="HOGENOM" id="CLU_2238976_0_0_1"/>
<accession>G0NX10</accession>
<evidence type="ECO:0000313" key="2">
    <source>
        <dbReference type="Proteomes" id="UP000008068"/>
    </source>
</evidence>
<dbReference type="AlphaFoldDB" id="G0NX10"/>